<dbReference type="AlphaFoldDB" id="A0A1N7SQ46"/>
<proteinExistence type="predicted"/>
<protein>
    <submittedName>
        <fullName evidence="1">DNA-binding protein (Modular protein)</fullName>
    </submittedName>
</protein>
<dbReference type="SUPFAM" id="SSF47413">
    <property type="entry name" value="lambda repressor-like DNA-binding domains"/>
    <property type="match status" value="1"/>
</dbReference>
<evidence type="ECO:0000313" key="2">
    <source>
        <dbReference type="Proteomes" id="UP000187012"/>
    </source>
</evidence>
<dbReference type="InterPro" id="IPR009962">
    <property type="entry name" value="DUF1488"/>
</dbReference>
<name>A0A1N7SQ46_9BURK</name>
<dbReference type="RefSeq" id="WP_159444640.1">
    <property type="nucleotide sequence ID" value="NZ_CYGX02000125.1"/>
</dbReference>
<dbReference type="Gene3D" id="1.10.260.40">
    <property type="entry name" value="lambda repressor-like DNA-binding domains"/>
    <property type="match status" value="1"/>
</dbReference>
<dbReference type="InterPro" id="IPR036692">
    <property type="entry name" value="Shew3726-like_sf"/>
</dbReference>
<dbReference type="InterPro" id="IPR010982">
    <property type="entry name" value="Lambda_DNA-bd_dom_sf"/>
</dbReference>
<dbReference type="GO" id="GO:0003677">
    <property type="term" value="F:DNA binding"/>
    <property type="evidence" value="ECO:0007669"/>
    <property type="project" value="UniProtKB-KW"/>
</dbReference>
<dbReference type="Pfam" id="PF07369">
    <property type="entry name" value="DUF1488"/>
    <property type="match status" value="1"/>
</dbReference>
<sequence>MSTPFVVPAQIRAGRAFLDWSQEELARAAEVGLSSVRDTESQKRPADSAAANAIRQALENAGIIFVHGDENAGPGVRLTANRPNVIRRPTVVTKWDGVPFDIEWQGKPVTVFVSNEVLEDLEQLTNPSDEQLLRSFDRHSGRILDAVVRAIAEPGNLDERGRLRIRSKDIWGRS</sequence>
<organism evidence="1 2">
    <name type="scientific">Paraburkholderia ribeironis</name>
    <dbReference type="NCBI Taxonomy" id="1247936"/>
    <lineage>
        <taxon>Bacteria</taxon>
        <taxon>Pseudomonadati</taxon>
        <taxon>Pseudomonadota</taxon>
        <taxon>Betaproteobacteria</taxon>
        <taxon>Burkholderiales</taxon>
        <taxon>Burkholderiaceae</taxon>
        <taxon>Paraburkholderia</taxon>
    </lineage>
</organism>
<gene>
    <name evidence="1" type="ORF">BN2475_1250015</name>
</gene>
<dbReference type="Proteomes" id="UP000187012">
    <property type="component" value="Unassembled WGS sequence"/>
</dbReference>
<evidence type="ECO:0000313" key="1">
    <source>
        <dbReference type="EMBL" id="SIT49076.1"/>
    </source>
</evidence>
<keyword evidence="1" id="KW-0238">DNA-binding</keyword>
<dbReference type="OrthoDB" id="255953at2"/>
<reference evidence="1 2" key="1">
    <citation type="submission" date="2016-12" db="EMBL/GenBank/DDBJ databases">
        <authorList>
            <person name="Song W.-J."/>
            <person name="Kurnit D.M."/>
        </authorList>
    </citation>
    <scope>NUCLEOTIDE SEQUENCE [LARGE SCALE GENOMIC DNA]</scope>
    <source>
        <strain evidence="1 2">STM7296</strain>
    </source>
</reference>
<dbReference type="SUPFAM" id="SSF160272">
    <property type="entry name" value="Shew3726-like"/>
    <property type="match status" value="1"/>
</dbReference>
<accession>A0A1N7SQ46</accession>
<keyword evidence="2" id="KW-1185">Reference proteome</keyword>
<dbReference type="STRING" id="1247936.BN2475_1250015"/>
<dbReference type="EMBL" id="CYGX02000125">
    <property type="protein sequence ID" value="SIT49076.1"/>
    <property type="molecule type" value="Genomic_DNA"/>
</dbReference>